<dbReference type="EMBL" id="CP000283">
    <property type="protein sequence ID" value="ABE39359.1"/>
    <property type="molecule type" value="Genomic_DNA"/>
</dbReference>
<dbReference type="HOGENOM" id="CLU_1894597_0_0_5"/>
<sequence>MRDPTEDEMKRIKVIRKVALGFRTPEPRSTGPRGRQHPDVVRAQTALRTAAYRDRIRNENRPTVEAFGRALVTAIAMAPDDVLSRLTRDDALIVGPALRTMAEKGYDPSDVVALVKRIRRMRRRGARVEETVEE</sequence>
<name>Q138Y0_RHOPS</name>
<gene>
    <name evidence="1" type="ordered locus">RPD_2124</name>
</gene>
<protein>
    <submittedName>
        <fullName evidence="1">Uncharacterized protein</fullName>
    </submittedName>
</protein>
<proteinExistence type="predicted"/>
<accession>Q138Y0</accession>
<organism evidence="1 2">
    <name type="scientific">Rhodopseudomonas palustris (strain BisB5)</name>
    <dbReference type="NCBI Taxonomy" id="316057"/>
    <lineage>
        <taxon>Bacteria</taxon>
        <taxon>Pseudomonadati</taxon>
        <taxon>Pseudomonadota</taxon>
        <taxon>Alphaproteobacteria</taxon>
        <taxon>Hyphomicrobiales</taxon>
        <taxon>Nitrobacteraceae</taxon>
        <taxon>Rhodopseudomonas</taxon>
    </lineage>
</organism>
<evidence type="ECO:0000313" key="2">
    <source>
        <dbReference type="Proteomes" id="UP000001818"/>
    </source>
</evidence>
<dbReference type="Proteomes" id="UP000001818">
    <property type="component" value="Chromosome"/>
</dbReference>
<dbReference type="KEGG" id="rpd:RPD_2124"/>
<evidence type="ECO:0000313" key="1">
    <source>
        <dbReference type="EMBL" id="ABE39359.1"/>
    </source>
</evidence>
<dbReference type="BioCyc" id="RPAL316057:RPD_RS10675-MONOMER"/>
<dbReference type="AlphaFoldDB" id="Q138Y0"/>
<reference evidence="1 2" key="1">
    <citation type="submission" date="2006-03" db="EMBL/GenBank/DDBJ databases">
        <title>Complete sequence of Rhodopseudomonas palustris BisB5.</title>
        <authorList>
            <consortium name="US DOE Joint Genome Institute"/>
            <person name="Copeland A."/>
            <person name="Lucas S."/>
            <person name="Lapidus A."/>
            <person name="Barry K."/>
            <person name="Detter J.C."/>
            <person name="Glavina del Rio T."/>
            <person name="Hammon N."/>
            <person name="Israni S."/>
            <person name="Dalin E."/>
            <person name="Tice H."/>
            <person name="Pitluck S."/>
            <person name="Chain P."/>
            <person name="Malfatti S."/>
            <person name="Shin M."/>
            <person name="Vergez L."/>
            <person name="Schmutz J."/>
            <person name="Larimer F."/>
            <person name="Land M."/>
            <person name="Hauser L."/>
            <person name="Pelletier D.A."/>
            <person name="Kyrpides N."/>
            <person name="Lykidis A."/>
            <person name="Oda Y."/>
            <person name="Harwood C.S."/>
            <person name="Richardson P."/>
        </authorList>
    </citation>
    <scope>NUCLEOTIDE SEQUENCE [LARGE SCALE GENOMIC DNA]</scope>
    <source>
        <strain evidence="1 2">BisB5</strain>
    </source>
</reference>